<sequence>FFSFFFRLPRRRVALNVRPWLANAQLDRLNYEFKLYKIRNDSCTFENVDELFDCEEPSYANACDFQHDWMPFEENNLQPGLSALLVANIHVMDFSRISMYKFTVYVRYEISQADGRVWELQLMAGEVEITPQIFFRPLFQTELRERKFLYRDFLAIASTSSYQVIHIEGTSEISRRFNCFLMENLKFQRVSLPENFVADASSAPIMDEAMEVSVREDVEMRDDSRFMGTGMFGNQTRPTATFYQQDDFWRGALIRVKEINKFKLMLKVYMRTHNHLAVFVQAIKMDFGIKVEFSQEENPQNICTVLRSLVDEINCKRQVLQMLPECPGNKLRCRKSFEEVLCCELKTNYAFHQLSGK</sequence>
<dbReference type="Proteomes" id="UP000092461">
    <property type="component" value="Unassembled WGS sequence"/>
</dbReference>
<reference evidence="1" key="1">
    <citation type="submission" date="2020-05" db="UniProtKB">
        <authorList>
            <consortium name="EnsemblMetazoa"/>
        </authorList>
    </citation>
    <scope>IDENTIFICATION</scope>
    <source>
        <strain evidence="1">Jacobina</strain>
    </source>
</reference>
<organism evidence="1 2">
    <name type="scientific">Lutzomyia longipalpis</name>
    <name type="common">Sand fly</name>
    <dbReference type="NCBI Taxonomy" id="7200"/>
    <lineage>
        <taxon>Eukaryota</taxon>
        <taxon>Metazoa</taxon>
        <taxon>Ecdysozoa</taxon>
        <taxon>Arthropoda</taxon>
        <taxon>Hexapoda</taxon>
        <taxon>Insecta</taxon>
        <taxon>Pterygota</taxon>
        <taxon>Neoptera</taxon>
        <taxon>Endopterygota</taxon>
        <taxon>Diptera</taxon>
        <taxon>Nematocera</taxon>
        <taxon>Psychodoidea</taxon>
        <taxon>Psychodidae</taxon>
        <taxon>Lutzomyia</taxon>
        <taxon>Lutzomyia</taxon>
    </lineage>
</organism>
<dbReference type="EMBL" id="AJWK01035517">
    <property type="status" value="NOT_ANNOTATED_CDS"/>
    <property type="molecule type" value="Genomic_DNA"/>
</dbReference>
<dbReference type="EnsemblMetazoa" id="LLOJ010071-RA">
    <property type="protein sequence ID" value="LLOJ010071-PA"/>
    <property type="gene ID" value="LLOJ010071"/>
</dbReference>
<dbReference type="VEuPathDB" id="VectorBase:LLOJ010071"/>
<keyword evidence="2" id="KW-1185">Reference proteome</keyword>
<proteinExistence type="predicted"/>
<evidence type="ECO:0000313" key="1">
    <source>
        <dbReference type="EnsemblMetazoa" id="LLOJ010071-PA"/>
    </source>
</evidence>
<accession>A0A1B0CY72</accession>
<dbReference type="VEuPathDB" id="VectorBase:LLONM1_009997"/>
<name>A0A1B0CY72_LUTLO</name>
<evidence type="ECO:0000313" key="2">
    <source>
        <dbReference type="Proteomes" id="UP000092461"/>
    </source>
</evidence>
<protein>
    <submittedName>
        <fullName evidence="1">Uncharacterized protein</fullName>
    </submittedName>
</protein>
<dbReference type="AlphaFoldDB" id="A0A1B0CY72"/>